<feature type="transmembrane region" description="Helical" evidence="2">
    <location>
        <begin position="121"/>
        <end position="144"/>
    </location>
</feature>
<keyword evidence="4" id="KW-1185">Reference proteome</keyword>
<feature type="region of interest" description="Disordered" evidence="1">
    <location>
        <begin position="52"/>
        <end position="99"/>
    </location>
</feature>
<dbReference type="EMBL" id="CADEAL010003713">
    <property type="protein sequence ID" value="CAB1445585.1"/>
    <property type="molecule type" value="Genomic_DNA"/>
</dbReference>
<sequence length="176" mass="18803">MTPANRRLRHLMNIHAGTRRVTPLVEAGRRGAAPGGSFRCGVVRGGGLNVASRSGLTQQREAPRAPPALLLPASNTSSPAGARAPRRAAPSSSRSPAPSRKCGLLLALSLRDKWLQRPPRIRLVIVLIDGTVIVCLRVGVLRWLSEQLSRGVKLSAGTQLAFSPRERVGKFGCLLV</sequence>
<organism evidence="3 4">
    <name type="scientific">Pleuronectes platessa</name>
    <name type="common">European plaice</name>
    <dbReference type="NCBI Taxonomy" id="8262"/>
    <lineage>
        <taxon>Eukaryota</taxon>
        <taxon>Metazoa</taxon>
        <taxon>Chordata</taxon>
        <taxon>Craniata</taxon>
        <taxon>Vertebrata</taxon>
        <taxon>Euteleostomi</taxon>
        <taxon>Actinopterygii</taxon>
        <taxon>Neopterygii</taxon>
        <taxon>Teleostei</taxon>
        <taxon>Neoteleostei</taxon>
        <taxon>Acanthomorphata</taxon>
        <taxon>Carangaria</taxon>
        <taxon>Pleuronectiformes</taxon>
        <taxon>Pleuronectoidei</taxon>
        <taxon>Pleuronectidae</taxon>
        <taxon>Pleuronectes</taxon>
    </lineage>
</organism>
<dbReference type="AlphaFoldDB" id="A0A9N7V9X5"/>
<evidence type="ECO:0000256" key="2">
    <source>
        <dbReference type="SAM" id="Phobius"/>
    </source>
</evidence>
<evidence type="ECO:0000313" key="3">
    <source>
        <dbReference type="EMBL" id="CAB1445585.1"/>
    </source>
</evidence>
<reference evidence="3" key="1">
    <citation type="submission" date="2020-03" db="EMBL/GenBank/DDBJ databases">
        <authorList>
            <person name="Weist P."/>
        </authorList>
    </citation>
    <scope>NUCLEOTIDE SEQUENCE</scope>
</reference>
<feature type="compositionally biased region" description="Low complexity" evidence="1">
    <location>
        <begin position="67"/>
        <end position="99"/>
    </location>
</feature>
<gene>
    <name evidence="3" type="ORF">PLEPLA_LOCUS33316</name>
</gene>
<proteinExistence type="predicted"/>
<keyword evidence="2" id="KW-0812">Transmembrane</keyword>
<keyword evidence="2" id="KW-0472">Membrane</keyword>
<accession>A0A9N7V9X5</accession>
<name>A0A9N7V9X5_PLEPL</name>
<protein>
    <submittedName>
        <fullName evidence="3">Uncharacterized protein</fullName>
    </submittedName>
</protein>
<comment type="caution">
    <text evidence="3">The sequence shown here is derived from an EMBL/GenBank/DDBJ whole genome shotgun (WGS) entry which is preliminary data.</text>
</comment>
<dbReference type="Proteomes" id="UP001153269">
    <property type="component" value="Unassembled WGS sequence"/>
</dbReference>
<evidence type="ECO:0000256" key="1">
    <source>
        <dbReference type="SAM" id="MobiDB-lite"/>
    </source>
</evidence>
<keyword evidence="2" id="KW-1133">Transmembrane helix</keyword>
<evidence type="ECO:0000313" key="4">
    <source>
        <dbReference type="Proteomes" id="UP001153269"/>
    </source>
</evidence>